<keyword evidence="1" id="KW-0560">Oxidoreductase</keyword>
<dbReference type="InterPro" id="IPR046826">
    <property type="entry name" value="PDH_N"/>
</dbReference>
<sequence>VTPEGGRLLPMASPEASESQPIFDRIGIVGIRLIGGSVALAVRQRWPACLVIGVDDKGVLEVAQRMHAVDVSADDLAMLSDAQLIVLAGSIQDNFGVLKLLDEYVNETALITDVTSSPGIDVSLAAGIPHRFSYISGKLSVNEVNGGIVQARADLFSGREWFLTPGRVNSNEIVDKMSQFVSELGAIPKIVDSLTNKNKKV</sequence>
<gene>
    <name evidence="3" type="ORF">METZ01_LOCUS61758</name>
</gene>
<protein>
    <recommendedName>
        <fullName evidence="2">Prephenate/arogenate dehydrogenase domain-containing protein</fullName>
    </recommendedName>
</protein>
<accession>A0A381SZQ4</accession>
<dbReference type="SUPFAM" id="SSF51735">
    <property type="entry name" value="NAD(P)-binding Rossmann-fold domains"/>
    <property type="match status" value="1"/>
</dbReference>
<dbReference type="GO" id="GO:0070403">
    <property type="term" value="F:NAD+ binding"/>
    <property type="evidence" value="ECO:0007669"/>
    <property type="project" value="InterPro"/>
</dbReference>
<name>A0A381SZQ4_9ZZZZ</name>
<proteinExistence type="predicted"/>
<evidence type="ECO:0000256" key="1">
    <source>
        <dbReference type="ARBA" id="ARBA00023002"/>
    </source>
</evidence>
<dbReference type="GO" id="GO:0006571">
    <property type="term" value="P:tyrosine biosynthetic process"/>
    <property type="evidence" value="ECO:0007669"/>
    <property type="project" value="InterPro"/>
</dbReference>
<feature type="non-terminal residue" evidence="3">
    <location>
        <position position="1"/>
    </location>
</feature>
<dbReference type="InterPro" id="IPR036291">
    <property type="entry name" value="NAD(P)-bd_dom_sf"/>
</dbReference>
<dbReference type="PROSITE" id="PS51176">
    <property type="entry name" value="PDH_ADH"/>
    <property type="match status" value="1"/>
</dbReference>
<evidence type="ECO:0000313" key="3">
    <source>
        <dbReference type="EMBL" id="SVA08904.1"/>
    </source>
</evidence>
<dbReference type="Gene3D" id="3.40.50.720">
    <property type="entry name" value="NAD(P)-binding Rossmann-like Domain"/>
    <property type="match status" value="1"/>
</dbReference>
<dbReference type="GO" id="GO:0008977">
    <property type="term" value="F:prephenate dehydrogenase (NAD+) activity"/>
    <property type="evidence" value="ECO:0007669"/>
    <property type="project" value="InterPro"/>
</dbReference>
<dbReference type="EMBL" id="UINC01003745">
    <property type="protein sequence ID" value="SVA08904.1"/>
    <property type="molecule type" value="Genomic_DNA"/>
</dbReference>
<dbReference type="InterPro" id="IPR003099">
    <property type="entry name" value="Prephen_DH"/>
</dbReference>
<dbReference type="AlphaFoldDB" id="A0A381SZQ4"/>
<feature type="domain" description="Prephenate/arogenate dehydrogenase" evidence="2">
    <location>
        <begin position="24"/>
        <end position="201"/>
    </location>
</feature>
<evidence type="ECO:0000259" key="2">
    <source>
        <dbReference type="PROSITE" id="PS51176"/>
    </source>
</evidence>
<dbReference type="GO" id="GO:0004665">
    <property type="term" value="F:prephenate dehydrogenase (NADP+) activity"/>
    <property type="evidence" value="ECO:0007669"/>
    <property type="project" value="InterPro"/>
</dbReference>
<organism evidence="3">
    <name type="scientific">marine metagenome</name>
    <dbReference type="NCBI Taxonomy" id="408172"/>
    <lineage>
        <taxon>unclassified sequences</taxon>
        <taxon>metagenomes</taxon>
        <taxon>ecological metagenomes</taxon>
    </lineage>
</organism>
<reference evidence="3" key="1">
    <citation type="submission" date="2018-05" db="EMBL/GenBank/DDBJ databases">
        <authorList>
            <person name="Lanie J.A."/>
            <person name="Ng W.-L."/>
            <person name="Kazmierczak K.M."/>
            <person name="Andrzejewski T.M."/>
            <person name="Davidsen T.M."/>
            <person name="Wayne K.J."/>
            <person name="Tettelin H."/>
            <person name="Glass J.I."/>
            <person name="Rusch D."/>
            <person name="Podicherti R."/>
            <person name="Tsui H.-C.T."/>
            <person name="Winkler M.E."/>
        </authorList>
    </citation>
    <scope>NUCLEOTIDE SEQUENCE</scope>
</reference>
<dbReference type="Pfam" id="PF02153">
    <property type="entry name" value="PDH_N"/>
    <property type="match status" value="1"/>
</dbReference>